<evidence type="ECO:0000313" key="2">
    <source>
        <dbReference type="EMBL" id="MCB7387772.1"/>
    </source>
</evidence>
<accession>A0ABS8DH72</accession>
<reference evidence="2 3" key="1">
    <citation type="submission" date="2021-10" db="EMBL/GenBank/DDBJ databases">
        <title>Collection of gut derived symbiotic bacterial strains cultured from healthy donors.</title>
        <authorList>
            <person name="Lin H."/>
            <person name="Littmann E."/>
            <person name="Kohout C."/>
            <person name="Pamer E.G."/>
        </authorList>
    </citation>
    <scope>NUCLEOTIDE SEQUENCE [LARGE SCALE GENOMIC DNA]</scope>
    <source>
        <strain evidence="2 3">DFI.1.165</strain>
    </source>
</reference>
<dbReference type="InterPro" id="IPR052200">
    <property type="entry name" value="Protoporphyrinogen_IX_DH"/>
</dbReference>
<gene>
    <name evidence="2" type="ORF">LIZ65_10780</name>
</gene>
<evidence type="ECO:0000259" key="1">
    <source>
        <dbReference type="Pfam" id="PF12724"/>
    </source>
</evidence>
<sequence>MSHNSIVIYKSKTGFTERFAKWIGEELSCDVIPYARRSAINFDAYDTVIYGGGIYAGSIGGLKWFKEKLPAMAGKKVVVFASGATPADSAETAKCLRQNFTDDEWSQIKAYYFQGGLCYEKMSLGSRIMMSMFRSMLKKQEGNSESYRAIASSYDCASKEDLKPLLEYCIK</sequence>
<feature type="domain" description="Flavodoxin" evidence="1">
    <location>
        <begin position="6"/>
        <end position="140"/>
    </location>
</feature>
<evidence type="ECO:0000313" key="3">
    <source>
        <dbReference type="Proteomes" id="UP001299546"/>
    </source>
</evidence>
<dbReference type="InterPro" id="IPR001226">
    <property type="entry name" value="Flavodoxin_CS"/>
</dbReference>
<proteinExistence type="predicted"/>
<dbReference type="EMBL" id="JAJCIS010000006">
    <property type="protein sequence ID" value="MCB7387772.1"/>
    <property type="molecule type" value="Genomic_DNA"/>
</dbReference>
<dbReference type="InterPro" id="IPR029039">
    <property type="entry name" value="Flavoprotein-like_sf"/>
</dbReference>
<dbReference type="RefSeq" id="WP_066734926.1">
    <property type="nucleotide sequence ID" value="NZ_JAJCIQ010000007.1"/>
</dbReference>
<dbReference type="PROSITE" id="PS00201">
    <property type="entry name" value="FLAVODOXIN"/>
    <property type="match status" value="1"/>
</dbReference>
<protein>
    <submittedName>
        <fullName evidence="2">Flavodoxin domain-containing protein</fullName>
    </submittedName>
</protein>
<comment type="caution">
    <text evidence="2">The sequence shown here is derived from an EMBL/GenBank/DDBJ whole genome shotgun (WGS) entry which is preliminary data.</text>
</comment>
<dbReference type="Gene3D" id="3.40.50.360">
    <property type="match status" value="1"/>
</dbReference>
<keyword evidence="3" id="KW-1185">Reference proteome</keyword>
<dbReference type="InterPro" id="IPR026816">
    <property type="entry name" value="Flavodoxin_dom"/>
</dbReference>
<dbReference type="PANTHER" id="PTHR38030">
    <property type="entry name" value="PROTOPORPHYRINOGEN IX DEHYDROGENASE [MENAQUINONE]"/>
    <property type="match status" value="1"/>
</dbReference>
<organism evidence="2 3">
    <name type="scientific">Bariatricus massiliensis</name>
    <dbReference type="NCBI Taxonomy" id="1745713"/>
    <lineage>
        <taxon>Bacteria</taxon>
        <taxon>Bacillati</taxon>
        <taxon>Bacillota</taxon>
        <taxon>Clostridia</taxon>
        <taxon>Lachnospirales</taxon>
        <taxon>Lachnospiraceae</taxon>
        <taxon>Bariatricus</taxon>
    </lineage>
</organism>
<dbReference type="SUPFAM" id="SSF52218">
    <property type="entry name" value="Flavoproteins"/>
    <property type="match status" value="1"/>
</dbReference>
<name>A0ABS8DH72_9FIRM</name>
<dbReference type="Proteomes" id="UP001299546">
    <property type="component" value="Unassembled WGS sequence"/>
</dbReference>
<dbReference type="Pfam" id="PF12724">
    <property type="entry name" value="Flavodoxin_5"/>
    <property type="match status" value="1"/>
</dbReference>
<dbReference type="PANTHER" id="PTHR38030:SF2">
    <property type="entry name" value="PROTOPORPHYRINOGEN IX DEHYDROGENASE [QUINONE]"/>
    <property type="match status" value="1"/>
</dbReference>